<dbReference type="KEGG" id="xyk:GT347_07020"/>
<name>A0A857J3D4_9BURK</name>
<keyword evidence="1" id="KW-0732">Signal</keyword>
<dbReference type="Proteomes" id="UP000464787">
    <property type="component" value="Chromosome"/>
</dbReference>
<dbReference type="EMBL" id="CP047650">
    <property type="protein sequence ID" value="QHI97763.1"/>
    <property type="molecule type" value="Genomic_DNA"/>
</dbReference>
<dbReference type="PROSITE" id="PS51257">
    <property type="entry name" value="PROKAR_LIPOPROTEIN"/>
    <property type="match status" value="1"/>
</dbReference>
<proteinExistence type="predicted"/>
<feature type="domain" description="ABC-type transport auxiliary lipoprotein component" evidence="2">
    <location>
        <begin position="31"/>
        <end position="192"/>
    </location>
</feature>
<dbReference type="AlphaFoldDB" id="A0A857J3D4"/>
<dbReference type="InterPro" id="IPR005586">
    <property type="entry name" value="ABC_trans_aux"/>
</dbReference>
<evidence type="ECO:0000313" key="4">
    <source>
        <dbReference type="Proteomes" id="UP000464787"/>
    </source>
</evidence>
<evidence type="ECO:0000256" key="1">
    <source>
        <dbReference type="SAM" id="SignalP"/>
    </source>
</evidence>
<dbReference type="RefSeq" id="WP_160551281.1">
    <property type="nucleotide sequence ID" value="NZ_CP047650.1"/>
</dbReference>
<reference evidence="3 4" key="1">
    <citation type="submission" date="2020-01" db="EMBL/GenBank/DDBJ databases">
        <title>Genome sequencing of strain KACC 21265.</title>
        <authorList>
            <person name="Heo J."/>
            <person name="Kim S.-J."/>
            <person name="Kim J.-S."/>
            <person name="Hong S.-B."/>
            <person name="Kwon S.-W."/>
        </authorList>
    </citation>
    <scope>NUCLEOTIDE SEQUENCE [LARGE SCALE GENOMIC DNA]</scope>
    <source>
        <strain evidence="3 4">KACC 21265</strain>
    </source>
</reference>
<dbReference type="Pfam" id="PF03886">
    <property type="entry name" value="ABC_trans_aux"/>
    <property type="match status" value="1"/>
</dbReference>
<evidence type="ECO:0000313" key="3">
    <source>
        <dbReference type="EMBL" id="QHI97763.1"/>
    </source>
</evidence>
<sequence length="208" mass="22063">MKLRHATLLACVSALALAAAGCASSEKERYYTLAAPALASAPAIAAGGAPLYIDMGAVALPERLARQQMLVRQDSDGAEMRLLEKSRWASSLENEMRDALAAGVAARLGAIDVTRQPRAGQQPTWRIAVRVQRFDAVEDSRLDAAFSWNLRRSDLDRNLNCAWSTTQPVGAGIPALAEGAQRATAQAAEAIARQIAALQADPAAACLR</sequence>
<protein>
    <recommendedName>
        <fullName evidence="2">ABC-type transport auxiliary lipoprotein component domain-containing protein</fullName>
    </recommendedName>
</protein>
<organism evidence="3 4">
    <name type="scientific">Xylophilus rhododendri</name>
    <dbReference type="NCBI Taxonomy" id="2697032"/>
    <lineage>
        <taxon>Bacteria</taxon>
        <taxon>Pseudomonadati</taxon>
        <taxon>Pseudomonadota</taxon>
        <taxon>Betaproteobacteria</taxon>
        <taxon>Burkholderiales</taxon>
        <taxon>Xylophilus</taxon>
    </lineage>
</organism>
<accession>A0A857J3D4</accession>
<feature type="signal peptide" evidence="1">
    <location>
        <begin position="1"/>
        <end position="18"/>
    </location>
</feature>
<keyword evidence="4" id="KW-1185">Reference proteome</keyword>
<gene>
    <name evidence="3" type="ORF">GT347_07020</name>
</gene>
<dbReference type="SUPFAM" id="SSF159594">
    <property type="entry name" value="XCC0632-like"/>
    <property type="match status" value="1"/>
</dbReference>
<feature type="chain" id="PRO_5032437902" description="ABC-type transport auxiliary lipoprotein component domain-containing protein" evidence="1">
    <location>
        <begin position="19"/>
        <end position="208"/>
    </location>
</feature>
<evidence type="ECO:0000259" key="2">
    <source>
        <dbReference type="Pfam" id="PF03886"/>
    </source>
</evidence>
<dbReference type="Gene3D" id="3.40.50.10610">
    <property type="entry name" value="ABC-type transport auxiliary lipoprotein component"/>
    <property type="match status" value="1"/>
</dbReference>